<dbReference type="Proteomes" id="UP000829999">
    <property type="component" value="Chromosome 25"/>
</dbReference>
<evidence type="ECO:0000313" key="2">
    <source>
        <dbReference type="Proteomes" id="UP000829999"/>
    </source>
</evidence>
<evidence type="ECO:0000313" key="3">
    <source>
        <dbReference type="RefSeq" id="XP_050560001.1"/>
    </source>
</evidence>
<keyword evidence="2" id="KW-1185">Reference proteome</keyword>
<dbReference type="RefSeq" id="XP_050560001.1">
    <property type="nucleotide sequence ID" value="XM_050704044.1"/>
</dbReference>
<dbReference type="AlphaFoldDB" id="A0A9R0E7U3"/>
<protein>
    <submittedName>
        <fullName evidence="3">Uncharacterized protein LOC118265412</fullName>
    </submittedName>
</protein>
<feature type="compositionally biased region" description="Basic residues" evidence="1">
    <location>
        <begin position="177"/>
        <end position="186"/>
    </location>
</feature>
<feature type="region of interest" description="Disordered" evidence="1">
    <location>
        <begin position="163"/>
        <end position="189"/>
    </location>
</feature>
<organism evidence="2 3">
    <name type="scientific">Spodoptera frugiperda</name>
    <name type="common">Fall armyworm</name>
    <dbReference type="NCBI Taxonomy" id="7108"/>
    <lineage>
        <taxon>Eukaryota</taxon>
        <taxon>Metazoa</taxon>
        <taxon>Ecdysozoa</taxon>
        <taxon>Arthropoda</taxon>
        <taxon>Hexapoda</taxon>
        <taxon>Insecta</taxon>
        <taxon>Pterygota</taxon>
        <taxon>Neoptera</taxon>
        <taxon>Endopterygota</taxon>
        <taxon>Lepidoptera</taxon>
        <taxon>Glossata</taxon>
        <taxon>Ditrysia</taxon>
        <taxon>Noctuoidea</taxon>
        <taxon>Noctuidae</taxon>
        <taxon>Amphipyrinae</taxon>
        <taxon>Spodoptera</taxon>
    </lineage>
</organism>
<dbReference type="GeneID" id="118265412"/>
<sequence length="273" mass="31423">MYEYDPSSDANAMMTYEDPFGLLSQILSACINPQYTENSAIVSTLPMASNCSQTPQIESTLRQPESRYRDTAPTRIGYDSDETPELDCCDSLTSSCFPLSWCFSCWMESHSTNSQPSERSIEEEINYEETTFSDPCVAPPPSPIEFDSLTRKPRQYKREEYIQPPPNFQDEDDQGRQPHHHHHQQARRVNVFVPVEDDEDVQGRHTHHHHPQQARRVNVFVPVEDDEDVQGRHPHRHHPQQARRVNVFVPVEAHQSGRAMKARRGAICVIEDT</sequence>
<accession>A0A9R0E7U3</accession>
<reference evidence="3" key="1">
    <citation type="submission" date="2025-08" db="UniProtKB">
        <authorList>
            <consortium name="RefSeq"/>
        </authorList>
    </citation>
    <scope>IDENTIFICATION</scope>
    <source>
        <tissue evidence="3">Whole larval tissue</tissue>
    </source>
</reference>
<evidence type="ECO:0000256" key="1">
    <source>
        <dbReference type="SAM" id="MobiDB-lite"/>
    </source>
</evidence>
<feature type="region of interest" description="Disordered" evidence="1">
    <location>
        <begin position="55"/>
        <end position="79"/>
    </location>
</feature>
<gene>
    <name evidence="3" type="primary">LOC118265412</name>
</gene>
<name>A0A9R0E7U3_SPOFR</name>
<proteinExistence type="predicted"/>